<feature type="compositionally biased region" description="Basic and acidic residues" evidence="1">
    <location>
        <begin position="88"/>
        <end position="106"/>
    </location>
</feature>
<name>A0A4D9CV55_9STRA</name>
<feature type="region of interest" description="Disordered" evidence="1">
    <location>
        <begin position="1"/>
        <end position="45"/>
    </location>
</feature>
<feature type="compositionally biased region" description="Basic and acidic residues" evidence="1">
    <location>
        <begin position="181"/>
        <end position="195"/>
    </location>
</feature>
<keyword evidence="3" id="KW-1185">Reference proteome</keyword>
<sequence length="215" mass="22335">ILHRDKRFWEEIHARRTRATHRAQKTRPPSPKSPPFSSPQPPPDVLAASLAASFASTYRSMAATLTSPSIPFPPLGKAGSEAGGGKTRGNEGGKEGGREGGREDSYPSRAYPTFSIGDQAEDDEGEGGTEGGKEGGTEEDPVAALGPASYPPSTGPKQEGGRERGGGKGGKGGEGMVAETWRGDDGEHVMEKDPKPGLAPGEGGKELMDVEDVGK</sequence>
<proteinExistence type="predicted"/>
<organism evidence="2 3">
    <name type="scientific">Nannochloropsis salina CCMP1776</name>
    <dbReference type="NCBI Taxonomy" id="1027361"/>
    <lineage>
        <taxon>Eukaryota</taxon>
        <taxon>Sar</taxon>
        <taxon>Stramenopiles</taxon>
        <taxon>Ochrophyta</taxon>
        <taxon>Eustigmatophyceae</taxon>
        <taxon>Eustigmatales</taxon>
        <taxon>Monodopsidaceae</taxon>
        <taxon>Microchloropsis</taxon>
        <taxon>Microchloropsis salina</taxon>
    </lineage>
</organism>
<comment type="caution">
    <text evidence="2">The sequence shown here is derived from an EMBL/GenBank/DDBJ whole genome shotgun (WGS) entry which is preliminary data.</text>
</comment>
<dbReference type="OrthoDB" id="10624332at2759"/>
<feature type="compositionally biased region" description="Pro residues" evidence="1">
    <location>
        <begin position="28"/>
        <end position="44"/>
    </location>
</feature>
<dbReference type="EMBL" id="SDOX01000107">
    <property type="protein sequence ID" value="TFJ82464.1"/>
    <property type="molecule type" value="Genomic_DNA"/>
</dbReference>
<reference evidence="2 3" key="1">
    <citation type="submission" date="2019-01" db="EMBL/GenBank/DDBJ databases">
        <title>Nuclear Genome Assembly of the Microalgal Biofuel strain Nannochloropsis salina CCMP1776.</title>
        <authorList>
            <person name="Hovde B."/>
        </authorList>
    </citation>
    <scope>NUCLEOTIDE SEQUENCE [LARGE SCALE GENOMIC DNA]</scope>
    <source>
        <strain evidence="2 3">CCMP1776</strain>
    </source>
</reference>
<feature type="compositionally biased region" description="Basic and acidic residues" evidence="1">
    <location>
        <begin position="203"/>
        <end position="215"/>
    </location>
</feature>
<protein>
    <submittedName>
        <fullName evidence="2">Uncharacterized protein</fullName>
    </submittedName>
</protein>
<feature type="region of interest" description="Disordered" evidence="1">
    <location>
        <begin position="65"/>
        <end position="215"/>
    </location>
</feature>
<gene>
    <name evidence="2" type="ORF">NSK_006208</name>
</gene>
<dbReference type="Proteomes" id="UP000355283">
    <property type="component" value="Unassembled WGS sequence"/>
</dbReference>
<feature type="compositionally biased region" description="Basic residues" evidence="1">
    <location>
        <begin position="15"/>
        <end position="25"/>
    </location>
</feature>
<evidence type="ECO:0000313" key="3">
    <source>
        <dbReference type="Proteomes" id="UP000355283"/>
    </source>
</evidence>
<dbReference type="AlphaFoldDB" id="A0A4D9CV55"/>
<evidence type="ECO:0000256" key="1">
    <source>
        <dbReference type="SAM" id="MobiDB-lite"/>
    </source>
</evidence>
<feature type="non-terminal residue" evidence="2">
    <location>
        <position position="1"/>
    </location>
</feature>
<evidence type="ECO:0000313" key="2">
    <source>
        <dbReference type="EMBL" id="TFJ82464.1"/>
    </source>
</evidence>
<accession>A0A4D9CV55</accession>